<dbReference type="Proteomes" id="UP000295497">
    <property type="component" value="Chromosome"/>
</dbReference>
<reference evidence="4 5" key="1">
    <citation type="submission" date="2015-09" db="EMBL/GenBank/DDBJ databases">
        <title>Sorangium comparison.</title>
        <authorList>
            <person name="Zaburannyi N."/>
            <person name="Bunk B."/>
            <person name="Overmann J."/>
            <person name="Mueller R."/>
        </authorList>
    </citation>
    <scope>NUCLEOTIDE SEQUENCE [LARGE SCALE GENOMIC DNA]</scope>
    <source>
        <strain evidence="4 5">So ce836</strain>
    </source>
</reference>
<evidence type="ECO:0000256" key="1">
    <source>
        <dbReference type="ARBA" id="ARBA00006129"/>
    </source>
</evidence>
<name>A0A4P2QE59_SORCE</name>
<dbReference type="PANTHER" id="PTHR34847">
    <property type="entry name" value="NODULATION PROTEIN U"/>
    <property type="match status" value="1"/>
</dbReference>
<evidence type="ECO:0000259" key="3">
    <source>
        <dbReference type="Pfam" id="PF16861"/>
    </source>
</evidence>
<dbReference type="AlphaFoldDB" id="A0A4P2QE59"/>
<evidence type="ECO:0000313" key="5">
    <source>
        <dbReference type="Proteomes" id="UP000295497"/>
    </source>
</evidence>
<proteinExistence type="inferred from homology"/>
<dbReference type="SUPFAM" id="SSF53067">
    <property type="entry name" value="Actin-like ATPase domain"/>
    <property type="match status" value="1"/>
</dbReference>
<organism evidence="4 5">
    <name type="scientific">Sorangium cellulosum</name>
    <name type="common">Polyangium cellulosum</name>
    <dbReference type="NCBI Taxonomy" id="56"/>
    <lineage>
        <taxon>Bacteria</taxon>
        <taxon>Pseudomonadati</taxon>
        <taxon>Myxococcota</taxon>
        <taxon>Polyangia</taxon>
        <taxon>Polyangiales</taxon>
        <taxon>Polyangiaceae</taxon>
        <taxon>Sorangium</taxon>
    </lineage>
</organism>
<dbReference type="Gene3D" id="3.30.420.40">
    <property type="match status" value="2"/>
</dbReference>
<feature type="domain" description="Carbamoyltransferase C-terminal" evidence="3">
    <location>
        <begin position="389"/>
        <end position="557"/>
    </location>
</feature>
<dbReference type="Pfam" id="PF16861">
    <property type="entry name" value="Carbam_trans_C"/>
    <property type="match status" value="1"/>
</dbReference>
<evidence type="ECO:0000313" key="4">
    <source>
        <dbReference type="EMBL" id="AUX28097.1"/>
    </source>
</evidence>
<dbReference type="InterPro" id="IPR051338">
    <property type="entry name" value="NodU/CmcH_Carbamoyltrnsfr"/>
</dbReference>
<dbReference type="RefSeq" id="WP_129572508.1">
    <property type="nucleotide sequence ID" value="NZ_CP012672.1"/>
</dbReference>
<gene>
    <name evidence="4" type="ORF">SOCE836_001650</name>
</gene>
<dbReference type="InterPro" id="IPR003696">
    <property type="entry name" value="Carbtransf_dom"/>
</dbReference>
<dbReference type="EMBL" id="CP012672">
    <property type="protein sequence ID" value="AUX28097.1"/>
    <property type="molecule type" value="Genomic_DNA"/>
</dbReference>
<dbReference type="Gene3D" id="3.90.870.20">
    <property type="entry name" value="Carbamoyltransferase, C-terminal domain"/>
    <property type="match status" value="1"/>
</dbReference>
<dbReference type="GO" id="GO:0016740">
    <property type="term" value="F:transferase activity"/>
    <property type="evidence" value="ECO:0007669"/>
    <property type="project" value="UniProtKB-KW"/>
</dbReference>
<dbReference type="CDD" id="cd24100">
    <property type="entry name" value="ASKHA_NBD_MJ1051-like_N"/>
    <property type="match status" value="1"/>
</dbReference>
<dbReference type="InterPro" id="IPR043129">
    <property type="entry name" value="ATPase_NBD"/>
</dbReference>
<sequence>MIVVGISNNDLAGACLVRDNNIVAAVSEERFTRRKDDKVWPARSIAYVLGAAGLRLEQVDYIAYGWNAGFNADKHLPLYFDRIVEEATQNPAGLVHVRRRITDEIYNDKAKRLEFDTFLAERGLRDKAIYLDHHECHALGAFVCSPFERALVLTCDGRGDYQSLTVSRYGPNGSTVLQRETSIDSLGYFYGRITRLLGYTPNRHEGKITGLAAHGDPEKLLPLMQQMIDFADGRIRARCGELYQPSYDGYSDRLRALLAQEKPEDIAAAAQRHTENLLVDTVRHHLDCDGDENLCLAGGVFGNVKINQRLREIRGVENVYVLPCMGDGGLALAAAVGAAYLKRGSRFSTPSMALGPDSGDTRAALALLSGDYPELSYHRPDNIISSLVEALAHDQVLGMVKGRMEFGPRALCNRSIIYHAADKSVNDWLNARMHRTEFMPFAPVSAVEHAAQSYIGWKPDQVAADFMTMTYECHPEFCRACPAAVHIDGTARPQIVYPQSDPFMHRLLAAWHARTAQLALINTSFNKHEEPIISSARDAFDALRAGMVDFVVMNEQILVWKRGRNRFARQYFE</sequence>
<dbReference type="PANTHER" id="PTHR34847:SF1">
    <property type="entry name" value="NODULATION PROTEIN U"/>
    <property type="match status" value="1"/>
</dbReference>
<dbReference type="Pfam" id="PF02543">
    <property type="entry name" value="Carbam_trans_N"/>
    <property type="match status" value="1"/>
</dbReference>
<keyword evidence="4" id="KW-0808">Transferase</keyword>
<dbReference type="InterPro" id="IPR031730">
    <property type="entry name" value="Carbam_trans_C"/>
</dbReference>
<feature type="domain" description="Carbamoyltransferase" evidence="2">
    <location>
        <begin position="5"/>
        <end position="336"/>
    </location>
</feature>
<dbReference type="InterPro" id="IPR038152">
    <property type="entry name" value="Carbam_trans_C_sf"/>
</dbReference>
<comment type="similarity">
    <text evidence="1">Belongs to the NodU/CmcH family.</text>
</comment>
<accession>A0A4P2QE59</accession>
<protein>
    <submittedName>
        <fullName evidence="4">Carbamoyl transferase</fullName>
    </submittedName>
</protein>
<evidence type="ECO:0000259" key="2">
    <source>
        <dbReference type="Pfam" id="PF02543"/>
    </source>
</evidence>